<gene>
    <name evidence="1" type="ORF">CIPAW_02G037600</name>
</gene>
<evidence type="ECO:0000313" key="2">
    <source>
        <dbReference type="Proteomes" id="UP000811609"/>
    </source>
</evidence>
<name>A0A8T1RBZ6_CARIL</name>
<comment type="caution">
    <text evidence="1">The sequence shown here is derived from an EMBL/GenBank/DDBJ whole genome shotgun (WGS) entry which is preliminary data.</text>
</comment>
<dbReference type="Proteomes" id="UP000811609">
    <property type="component" value="Chromosome 2"/>
</dbReference>
<organism evidence="1 2">
    <name type="scientific">Carya illinoinensis</name>
    <name type="common">Pecan</name>
    <dbReference type="NCBI Taxonomy" id="32201"/>
    <lineage>
        <taxon>Eukaryota</taxon>
        <taxon>Viridiplantae</taxon>
        <taxon>Streptophyta</taxon>
        <taxon>Embryophyta</taxon>
        <taxon>Tracheophyta</taxon>
        <taxon>Spermatophyta</taxon>
        <taxon>Magnoliopsida</taxon>
        <taxon>eudicotyledons</taxon>
        <taxon>Gunneridae</taxon>
        <taxon>Pentapetalae</taxon>
        <taxon>rosids</taxon>
        <taxon>fabids</taxon>
        <taxon>Fagales</taxon>
        <taxon>Juglandaceae</taxon>
        <taxon>Carya</taxon>
    </lineage>
</organism>
<accession>A0A8T1RBZ6</accession>
<dbReference type="EMBL" id="CM031810">
    <property type="protein sequence ID" value="KAG6663612.1"/>
    <property type="molecule type" value="Genomic_DNA"/>
</dbReference>
<keyword evidence="2" id="KW-1185">Reference proteome</keyword>
<reference evidence="1" key="1">
    <citation type="submission" date="2020-12" db="EMBL/GenBank/DDBJ databases">
        <title>WGS assembly of Carya illinoinensis cv. Pawnee.</title>
        <authorList>
            <person name="Platts A."/>
            <person name="Shu S."/>
            <person name="Wright S."/>
            <person name="Barry K."/>
            <person name="Edger P."/>
            <person name="Pires J.C."/>
            <person name="Schmutz J."/>
        </authorList>
    </citation>
    <scope>NUCLEOTIDE SEQUENCE</scope>
    <source>
        <tissue evidence="1">Leaf</tissue>
    </source>
</reference>
<protein>
    <submittedName>
        <fullName evidence="1">Uncharacterized protein</fullName>
    </submittedName>
</protein>
<evidence type="ECO:0000313" key="1">
    <source>
        <dbReference type="EMBL" id="KAG6663612.1"/>
    </source>
</evidence>
<proteinExistence type="predicted"/>
<dbReference type="AlphaFoldDB" id="A0A8T1RBZ6"/>
<sequence length="59" mass="6680">MWNPLSWVMEVALANGGGKLLNGKILLRSRFAMKNRTILGEMERFSKDESVGIRMRGGR</sequence>